<dbReference type="EC" id="3.6.3.-" evidence="7"/>
<dbReference type="SMART" id="SM00382">
    <property type="entry name" value="AAA"/>
    <property type="match status" value="1"/>
</dbReference>
<accession>A0A378WV38</accession>
<keyword evidence="3" id="KW-0472">Membrane</keyword>
<dbReference type="Pfam" id="PF00005">
    <property type="entry name" value="ABC_tran"/>
    <property type="match status" value="1"/>
</dbReference>
<dbReference type="OrthoDB" id="5298774at2"/>
<evidence type="ECO:0000256" key="5">
    <source>
        <dbReference type="ARBA" id="ARBA00022840"/>
    </source>
</evidence>
<dbReference type="InterPro" id="IPR027417">
    <property type="entry name" value="P-loop_NTPase"/>
</dbReference>
<dbReference type="EMBL" id="UGRS01000002">
    <property type="protein sequence ID" value="SUA44495.1"/>
    <property type="molecule type" value="Genomic_DNA"/>
</dbReference>
<comment type="similarity">
    <text evidence="1">Belongs to the ABC transporter superfamily.</text>
</comment>
<dbReference type="GO" id="GO:0005524">
    <property type="term" value="F:ATP binding"/>
    <property type="evidence" value="ECO:0007669"/>
    <property type="project" value="UniProtKB-KW"/>
</dbReference>
<dbReference type="InterPro" id="IPR003439">
    <property type="entry name" value="ABC_transporter-like_ATP-bd"/>
</dbReference>
<keyword evidence="7" id="KW-0378">Hydrolase</keyword>
<dbReference type="InterPro" id="IPR050166">
    <property type="entry name" value="ABC_transporter_ATP-bind"/>
</dbReference>
<reference evidence="7 8" key="1">
    <citation type="submission" date="2018-06" db="EMBL/GenBank/DDBJ databases">
        <authorList>
            <consortium name="Pathogen Informatics"/>
            <person name="Doyle S."/>
        </authorList>
    </citation>
    <scope>NUCLEOTIDE SEQUENCE [LARGE SCALE GENOMIC DNA]</scope>
    <source>
        <strain evidence="7 8">NCTC12229</strain>
    </source>
</reference>
<dbReference type="Gene3D" id="3.40.50.300">
    <property type="entry name" value="P-loop containing nucleotide triphosphate hydrolases"/>
    <property type="match status" value="1"/>
</dbReference>
<name>A0A378WV38_9NEIS</name>
<feature type="domain" description="ABC transporter" evidence="6">
    <location>
        <begin position="2"/>
        <end position="220"/>
    </location>
</feature>
<evidence type="ECO:0000256" key="3">
    <source>
        <dbReference type="ARBA" id="ARBA00022475"/>
    </source>
</evidence>
<dbReference type="PROSITE" id="PS50893">
    <property type="entry name" value="ABC_TRANSPORTER_2"/>
    <property type="match status" value="1"/>
</dbReference>
<evidence type="ECO:0000256" key="2">
    <source>
        <dbReference type="ARBA" id="ARBA00022448"/>
    </source>
</evidence>
<organism evidence="7 8">
    <name type="scientific">Neisseria zoodegmatis</name>
    <dbReference type="NCBI Taxonomy" id="326523"/>
    <lineage>
        <taxon>Bacteria</taxon>
        <taxon>Pseudomonadati</taxon>
        <taxon>Pseudomonadota</taxon>
        <taxon>Betaproteobacteria</taxon>
        <taxon>Neisseriales</taxon>
        <taxon>Neisseriaceae</taxon>
        <taxon>Neisseria</taxon>
    </lineage>
</organism>
<keyword evidence="2" id="KW-0813">Transport</keyword>
<dbReference type="AlphaFoldDB" id="A0A378WV38"/>
<dbReference type="GO" id="GO:0016887">
    <property type="term" value="F:ATP hydrolysis activity"/>
    <property type="evidence" value="ECO:0007669"/>
    <property type="project" value="InterPro"/>
</dbReference>
<evidence type="ECO:0000313" key="7">
    <source>
        <dbReference type="EMBL" id="SUA44495.1"/>
    </source>
</evidence>
<sequence length="232" mass="26728">MLTVKHLNHSLFGDDIVRDFHLSVAPGEAVCLYGPSGCGKTTVLRIIAGLLDADSGTVTNRFRCTRYLFQEHRLLPWRTLWENVLLTAADPDGGDTRQRARQLLQQLNLAPGDWHKYPDELSGGMRQRTALARALLDKPDLLLLDEPFSALDYELKRRLYRWLNGYISDGMAVVMVSHDRFETLHMAHRIYLLDHKPAHCRLIVEPQGQPESRSDELIRDYLQQDFWQAHDE</sequence>
<keyword evidence="3" id="KW-1003">Cell membrane</keyword>
<dbReference type="Proteomes" id="UP000254055">
    <property type="component" value="Unassembled WGS sequence"/>
</dbReference>
<protein>
    <submittedName>
        <fullName evidence="7">ABC transporter ATP-binding protein</fullName>
        <ecNumber evidence="7">3.6.3.-</ecNumber>
    </submittedName>
</protein>
<dbReference type="PANTHER" id="PTHR42788">
    <property type="entry name" value="TAURINE IMPORT ATP-BINDING PROTEIN-RELATED"/>
    <property type="match status" value="1"/>
</dbReference>
<gene>
    <name evidence="7" type="primary">ssuB</name>
    <name evidence="7" type="ORF">NCTC12229_01992</name>
</gene>
<evidence type="ECO:0000256" key="1">
    <source>
        <dbReference type="ARBA" id="ARBA00005417"/>
    </source>
</evidence>
<keyword evidence="5 7" id="KW-0067">ATP-binding</keyword>
<dbReference type="InterPro" id="IPR003593">
    <property type="entry name" value="AAA+_ATPase"/>
</dbReference>
<evidence type="ECO:0000259" key="6">
    <source>
        <dbReference type="PROSITE" id="PS50893"/>
    </source>
</evidence>
<evidence type="ECO:0000256" key="4">
    <source>
        <dbReference type="ARBA" id="ARBA00022741"/>
    </source>
</evidence>
<dbReference type="RefSeq" id="WP_115134531.1">
    <property type="nucleotide sequence ID" value="NZ_UGRS01000002.1"/>
</dbReference>
<keyword evidence="4" id="KW-0547">Nucleotide-binding</keyword>
<dbReference type="SUPFAM" id="SSF52540">
    <property type="entry name" value="P-loop containing nucleoside triphosphate hydrolases"/>
    <property type="match status" value="1"/>
</dbReference>
<dbReference type="PANTHER" id="PTHR42788:SF19">
    <property type="entry name" value="ALIPHATIC SULFONATES IMPORT ATP-BINDING PROTEIN SSUB 2"/>
    <property type="match status" value="1"/>
</dbReference>
<evidence type="ECO:0000313" key="8">
    <source>
        <dbReference type="Proteomes" id="UP000254055"/>
    </source>
</evidence>
<proteinExistence type="inferred from homology"/>